<organism evidence="3 4">
    <name type="scientific">Streptomyces triculaminicus</name>
    <dbReference type="NCBI Taxonomy" id="2816232"/>
    <lineage>
        <taxon>Bacteria</taxon>
        <taxon>Bacillati</taxon>
        <taxon>Actinomycetota</taxon>
        <taxon>Actinomycetes</taxon>
        <taxon>Kitasatosporales</taxon>
        <taxon>Streptomycetaceae</taxon>
        <taxon>Streptomyces</taxon>
    </lineage>
</organism>
<comment type="caution">
    <text evidence="3">The sequence shown here is derived from an EMBL/GenBank/DDBJ whole genome shotgun (WGS) entry which is preliminary data.</text>
</comment>
<keyword evidence="4" id="KW-1185">Reference proteome</keyword>
<evidence type="ECO:0000256" key="1">
    <source>
        <dbReference type="SAM" id="MobiDB-lite"/>
    </source>
</evidence>
<dbReference type="EMBL" id="JAFMOF010000002">
    <property type="protein sequence ID" value="MBO0653592.1"/>
    <property type="molecule type" value="Genomic_DNA"/>
</dbReference>
<evidence type="ECO:0000313" key="4">
    <source>
        <dbReference type="Proteomes" id="UP000664781"/>
    </source>
</evidence>
<dbReference type="AlphaFoldDB" id="A0A939JQC0"/>
<dbReference type="Proteomes" id="UP000664781">
    <property type="component" value="Unassembled WGS sequence"/>
</dbReference>
<dbReference type="RefSeq" id="WP_086573206.1">
    <property type="nucleotide sequence ID" value="NZ_JAFMOF010000002.1"/>
</dbReference>
<protein>
    <submittedName>
        <fullName evidence="3">Uncharacterized protein</fullName>
    </submittedName>
</protein>
<accession>A0A939JQC0</accession>
<feature type="chain" id="PRO_5036944099" evidence="2">
    <location>
        <begin position="33"/>
        <end position="82"/>
    </location>
</feature>
<proteinExistence type="predicted"/>
<feature type="region of interest" description="Disordered" evidence="1">
    <location>
        <begin position="37"/>
        <end position="82"/>
    </location>
</feature>
<keyword evidence="2" id="KW-0732">Signal</keyword>
<sequence length="82" mass="7855">MTARRTRPPLRPYATLTGFVLLLSAVFGVSYAAGSAAGPVSPGMHRTGGGDSGSGTGSGTGSGGGSQNGSGGDMGGMPGMRH</sequence>
<evidence type="ECO:0000313" key="3">
    <source>
        <dbReference type="EMBL" id="MBO0653592.1"/>
    </source>
</evidence>
<evidence type="ECO:0000256" key="2">
    <source>
        <dbReference type="SAM" id="SignalP"/>
    </source>
</evidence>
<feature type="signal peptide" evidence="2">
    <location>
        <begin position="1"/>
        <end position="32"/>
    </location>
</feature>
<reference evidence="3" key="1">
    <citation type="submission" date="2021-03" db="EMBL/GenBank/DDBJ databases">
        <title>Streptomyces strains.</title>
        <authorList>
            <person name="Lund M.B."/>
            <person name="Toerring T."/>
        </authorList>
    </citation>
    <scope>NUCLEOTIDE SEQUENCE</scope>
    <source>
        <strain evidence="3">JCM 4242</strain>
    </source>
</reference>
<name>A0A939JQC0_9ACTN</name>
<feature type="compositionally biased region" description="Gly residues" evidence="1">
    <location>
        <begin position="46"/>
        <end position="82"/>
    </location>
</feature>
<gene>
    <name evidence="3" type="ORF">J1792_12600</name>
</gene>